<dbReference type="EMBL" id="CP058560">
    <property type="protein sequence ID" value="QUH23808.1"/>
    <property type="molecule type" value="Genomic_DNA"/>
</dbReference>
<keyword evidence="3" id="KW-1185">Reference proteome</keyword>
<dbReference type="KEGG" id="meme:HYG87_08575"/>
<evidence type="ECO:0000256" key="1">
    <source>
        <dbReference type="SAM" id="Coils"/>
    </source>
</evidence>
<dbReference type="Proteomes" id="UP000681041">
    <property type="component" value="Chromosome"/>
</dbReference>
<reference evidence="2" key="1">
    <citation type="submission" date="2020-07" db="EMBL/GenBank/DDBJ databases">
        <title>Methanobacterium. sp. MethCan genome.</title>
        <authorList>
            <person name="Postec A."/>
            <person name="Quemeneur M."/>
        </authorList>
    </citation>
    <scope>NUCLEOTIDE SEQUENCE</scope>
    <source>
        <strain evidence="2">MethCAN</strain>
    </source>
</reference>
<keyword evidence="1" id="KW-0175">Coiled coil</keyword>
<name>A0A8T8K5D3_9EURY</name>
<feature type="coiled-coil region" evidence="1">
    <location>
        <begin position="21"/>
        <end position="48"/>
    </location>
</feature>
<dbReference type="Gene3D" id="3.30.780.30">
    <property type="match status" value="1"/>
</dbReference>
<evidence type="ECO:0000313" key="3">
    <source>
        <dbReference type="Proteomes" id="UP000681041"/>
    </source>
</evidence>
<gene>
    <name evidence="2" type="ORF">HYG87_08575</name>
</gene>
<organism evidence="2 3">
    <name type="scientific">Methanobacterium alkalithermotolerans</name>
    <dbReference type="NCBI Taxonomy" id="2731220"/>
    <lineage>
        <taxon>Archaea</taxon>
        <taxon>Methanobacteriati</taxon>
        <taxon>Methanobacteriota</taxon>
        <taxon>Methanomada group</taxon>
        <taxon>Methanobacteria</taxon>
        <taxon>Methanobacteriales</taxon>
        <taxon>Methanobacteriaceae</taxon>
        <taxon>Methanobacterium</taxon>
    </lineage>
</organism>
<dbReference type="GeneID" id="64820814"/>
<protein>
    <submittedName>
        <fullName evidence="2">Uncharacterized protein</fullName>
    </submittedName>
</protein>
<dbReference type="InterPro" id="IPR043962">
    <property type="entry name" value="DUF5750"/>
</dbReference>
<dbReference type="Pfam" id="PF19024">
    <property type="entry name" value="DUF5750"/>
    <property type="match status" value="1"/>
</dbReference>
<dbReference type="AlphaFoldDB" id="A0A8T8K5D3"/>
<sequence length="93" mass="11010">MKVKIIDSGFNEDKKLNYVQYRVSELDKSSLEKLLSELEEEIKKDSDDLLITIYHPPEYFPLGSDEAQIRMEDFISREEIEMNIFLSSFLQED</sequence>
<accession>A0A8T8K5D3</accession>
<proteinExistence type="predicted"/>
<dbReference type="RefSeq" id="WP_211532765.1">
    <property type="nucleotide sequence ID" value="NZ_CP058560.1"/>
</dbReference>
<evidence type="ECO:0000313" key="2">
    <source>
        <dbReference type="EMBL" id="QUH23808.1"/>
    </source>
</evidence>
<dbReference type="OrthoDB" id="75275at2157"/>